<dbReference type="Pfam" id="PF02635">
    <property type="entry name" value="DsrE"/>
    <property type="match status" value="1"/>
</dbReference>
<dbReference type="PANTHER" id="PTHR37691">
    <property type="entry name" value="BLR3518 PROTEIN"/>
    <property type="match status" value="1"/>
</dbReference>
<evidence type="ECO:0000313" key="3">
    <source>
        <dbReference type="Proteomes" id="UP000273022"/>
    </source>
</evidence>
<keyword evidence="1" id="KW-0732">Signal</keyword>
<feature type="chain" id="PRO_5017416261" evidence="1">
    <location>
        <begin position="24"/>
        <end position="183"/>
    </location>
</feature>
<evidence type="ECO:0000313" key="2">
    <source>
        <dbReference type="EMBL" id="RJY16292.1"/>
    </source>
</evidence>
<dbReference type="EMBL" id="QYYH01000052">
    <property type="protein sequence ID" value="RJY16292.1"/>
    <property type="molecule type" value="Genomic_DNA"/>
</dbReference>
<dbReference type="Gene3D" id="3.40.1260.10">
    <property type="entry name" value="DsrEFH-like"/>
    <property type="match status" value="1"/>
</dbReference>
<name>A0A3A6TKF0_9GAMM</name>
<feature type="signal peptide" evidence="1">
    <location>
        <begin position="1"/>
        <end position="23"/>
    </location>
</feature>
<dbReference type="Proteomes" id="UP000273022">
    <property type="component" value="Unassembled WGS sequence"/>
</dbReference>
<dbReference type="AlphaFoldDB" id="A0A3A6TKF0"/>
<protein>
    <submittedName>
        <fullName evidence="2">Uncharacterized protein</fullName>
    </submittedName>
</protein>
<proteinExistence type="predicted"/>
<dbReference type="OrthoDB" id="7206705at2"/>
<sequence length="183" mass="19735">MYASSAKLFLLFLISLYAHSAYAGSEVLSSGPVFKKFGKIAAVDTSFNIPKDMKFKVAFDMSKAAEVGEPNRNLNTLGRFINMHVASGVELENITLAMVVHGKAVADLANDDFYGKRNDGANNSNKSMVASLTKQGVKIIICGQSAAYYDLKQSDLLPNVDMALSAMTAHAILVQQGFSLNPF</sequence>
<dbReference type="RefSeq" id="WP_121853478.1">
    <property type="nucleotide sequence ID" value="NZ_CP037952.1"/>
</dbReference>
<dbReference type="SUPFAM" id="SSF75169">
    <property type="entry name" value="DsrEFH-like"/>
    <property type="match status" value="1"/>
</dbReference>
<accession>A0A3A6TKF0</accession>
<dbReference type="PANTHER" id="PTHR37691:SF1">
    <property type="entry name" value="BLR3518 PROTEIN"/>
    <property type="match status" value="1"/>
</dbReference>
<dbReference type="InterPro" id="IPR003787">
    <property type="entry name" value="Sulphur_relay_DsrE/F-like"/>
</dbReference>
<reference evidence="2 3" key="1">
    <citation type="submission" date="2018-09" db="EMBL/GenBank/DDBJ databases">
        <title>Phylogeny of the Shewanellaceae, and recommendation for two new genera, Pseudoshewanella and Parashewanella.</title>
        <authorList>
            <person name="Wang G."/>
        </authorList>
    </citation>
    <scope>NUCLEOTIDE SEQUENCE [LARGE SCALE GENOMIC DNA]</scope>
    <source>
        <strain evidence="2 3">KCTC 22492</strain>
    </source>
</reference>
<dbReference type="InterPro" id="IPR027396">
    <property type="entry name" value="DsrEFH-like"/>
</dbReference>
<keyword evidence="3" id="KW-1185">Reference proteome</keyword>
<evidence type="ECO:0000256" key="1">
    <source>
        <dbReference type="SAM" id="SignalP"/>
    </source>
</evidence>
<organism evidence="2 3">
    <name type="scientific">Parashewanella spongiae</name>
    <dbReference type="NCBI Taxonomy" id="342950"/>
    <lineage>
        <taxon>Bacteria</taxon>
        <taxon>Pseudomonadati</taxon>
        <taxon>Pseudomonadota</taxon>
        <taxon>Gammaproteobacteria</taxon>
        <taxon>Alteromonadales</taxon>
        <taxon>Shewanellaceae</taxon>
        <taxon>Parashewanella</taxon>
    </lineage>
</organism>
<gene>
    <name evidence="2" type="ORF">D5R81_09875</name>
</gene>
<comment type="caution">
    <text evidence="2">The sequence shown here is derived from an EMBL/GenBank/DDBJ whole genome shotgun (WGS) entry which is preliminary data.</text>
</comment>